<dbReference type="FunFam" id="1.20.1250.20:FF:000061">
    <property type="entry name" value="MFS sugar transporter"/>
    <property type="match status" value="1"/>
</dbReference>
<evidence type="ECO:0000256" key="5">
    <source>
        <dbReference type="ARBA" id="ARBA00022989"/>
    </source>
</evidence>
<dbReference type="InterPro" id="IPR003663">
    <property type="entry name" value="Sugar/inositol_transpt"/>
</dbReference>
<protein>
    <recommendedName>
        <fullName evidence="9">Major facilitator superfamily (MFS) profile domain-containing protein</fullName>
    </recommendedName>
</protein>
<comment type="subcellular location">
    <subcellularLocation>
        <location evidence="1">Membrane</location>
        <topology evidence="1">Multi-pass membrane protein</topology>
    </subcellularLocation>
</comment>
<gene>
    <name evidence="10" type="ORF">D0869_09115</name>
</gene>
<dbReference type="InterPro" id="IPR050360">
    <property type="entry name" value="MFS_Sugar_Transporters"/>
</dbReference>
<dbReference type="InterPro" id="IPR005828">
    <property type="entry name" value="MFS_sugar_transport-like"/>
</dbReference>
<accession>A0A3M6WJI7</accession>
<comment type="similarity">
    <text evidence="2">Belongs to the major facilitator superfamily. Sugar transporter (TC 2.A.1.1) family.</text>
</comment>
<proteinExistence type="inferred from homology"/>
<dbReference type="InterPro" id="IPR036259">
    <property type="entry name" value="MFS_trans_sf"/>
</dbReference>
<evidence type="ECO:0000256" key="1">
    <source>
        <dbReference type="ARBA" id="ARBA00004141"/>
    </source>
</evidence>
<feature type="domain" description="Major facilitator superfamily (MFS) profile" evidence="9">
    <location>
        <begin position="126"/>
        <end position="602"/>
    </location>
</feature>
<sequence>HERSTCRTLETRTRGLSIKRLYLIIFPCFSLIFLANASFHKIAKMNTAPEMHEKPLENEKPEHSSGSSSPDRRHVEDNMTHEERIKYERDKDRPDGLMGFFSRMGNLPEWKFGKKKLSGKPLNVSIAWAAACGFLMFGYDQGVLSALLTLDDFQLSLPLMTPRSRANDLCWLDAPTNTIPDPNNCTGDSNTQAAGVAIYQIGCFLGAVLILFYGEVWGRKSSTFYGSIIMIIGTILQAAAHDYGTLIAGRVIGGIGNGMVTSTIPTWQSECAKPENRGRDIVTSGATIVFGIMIAYWIDYAFYFIPSGRTYSSVRWRFPIMFQSFFTLLVMWALMYLPDSPRWLLMRGRPEEARDVLARLAGADIDSEEVDIEMQNIKEALEVQSRGGGFKMRELLHNGPSQNLRRTVLGIVSQFFQQICGINLITYYATYVFENSLGFGPDRSRLLSACNGTEYFLAALIAVPLIEKVGRRKLMLFGAFGMMASMAILSGSSSTATINEFNAPVLETKYGVVATVFLFGFNTFFAIGWLGMTWLYPAEITNLRIRIQANALSTCSNWLTNFLIVMITPPAFTNLRYNTYTMFAVFCACIIPTVYFFFPEPKGRSLEELDVIFASANAKGINPVKHAKHMPKLKGRELDEEIVRYFGGDIEEVRRQSEIRAASFSHRAGSVSQNH</sequence>
<feature type="transmembrane region" description="Helical" evidence="8">
    <location>
        <begin position="20"/>
        <end position="39"/>
    </location>
</feature>
<feature type="transmembrane region" description="Helical" evidence="8">
    <location>
        <begin position="197"/>
        <end position="216"/>
    </location>
</feature>
<dbReference type="InterPro" id="IPR020846">
    <property type="entry name" value="MFS_dom"/>
</dbReference>
<evidence type="ECO:0000259" key="9">
    <source>
        <dbReference type="PROSITE" id="PS50850"/>
    </source>
</evidence>
<feature type="transmembrane region" description="Helical" evidence="8">
    <location>
        <begin position="279"/>
        <end position="298"/>
    </location>
</feature>
<feature type="transmembrane region" description="Helical" evidence="8">
    <location>
        <begin position="580"/>
        <end position="598"/>
    </location>
</feature>
<dbReference type="PANTHER" id="PTHR48022:SF68">
    <property type="entry name" value="MAJOR FACILITATOR SUPERFAMILY (MFS) PROFILE DOMAIN-CONTAINING PROTEIN-RELATED"/>
    <property type="match status" value="1"/>
</dbReference>
<feature type="transmembrane region" description="Helical" evidence="8">
    <location>
        <begin position="246"/>
        <end position="267"/>
    </location>
</feature>
<evidence type="ECO:0000256" key="2">
    <source>
        <dbReference type="ARBA" id="ARBA00010992"/>
    </source>
</evidence>
<comment type="caution">
    <text evidence="10">The sequence shown here is derived from an EMBL/GenBank/DDBJ whole genome shotgun (WGS) entry which is preliminary data.</text>
</comment>
<reference evidence="10 11" key="1">
    <citation type="journal article" date="2018" name="BMC Genomics">
        <title>Genomic evidence for intraspecific hybridization in a clonal and extremely halotolerant yeast.</title>
        <authorList>
            <person name="Gostincar C."/>
            <person name="Stajich J.E."/>
            <person name="Zupancic J."/>
            <person name="Zalar P."/>
            <person name="Gunde-Cimerman N."/>
        </authorList>
    </citation>
    <scope>NUCLEOTIDE SEQUENCE [LARGE SCALE GENOMIC DNA]</scope>
    <source>
        <strain evidence="10 11">EXF-6656</strain>
    </source>
</reference>
<keyword evidence="5 8" id="KW-1133">Transmembrane helix</keyword>
<evidence type="ECO:0000256" key="3">
    <source>
        <dbReference type="ARBA" id="ARBA00022448"/>
    </source>
</evidence>
<dbReference type="PROSITE" id="PS00216">
    <property type="entry name" value="SUGAR_TRANSPORT_1"/>
    <property type="match status" value="1"/>
</dbReference>
<feature type="compositionally biased region" description="Basic and acidic residues" evidence="7">
    <location>
        <begin position="54"/>
        <end position="63"/>
    </location>
</feature>
<feature type="transmembrane region" description="Helical" evidence="8">
    <location>
        <begin position="512"/>
        <end position="537"/>
    </location>
</feature>
<feature type="transmembrane region" description="Helical" evidence="8">
    <location>
        <begin position="549"/>
        <end position="568"/>
    </location>
</feature>
<dbReference type="GO" id="GO:0005351">
    <property type="term" value="F:carbohydrate:proton symporter activity"/>
    <property type="evidence" value="ECO:0007669"/>
    <property type="project" value="TreeGrafter"/>
</dbReference>
<dbReference type="Pfam" id="PF00083">
    <property type="entry name" value="Sugar_tr"/>
    <property type="match status" value="1"/>
</dbReference>
<feature type="transmembrane region" description="Helical" evidence="8">
    <location>
        <begin position="318"/>
        <end position="337"/>
    </location>
</feature>
<evidence type="ECO:0000256" key="8">
    <source>
        <dbReference type="SAM" id="Phobius"/>
    </source>
</evidence>
<dbReference type="AlphaFoldDB" id="A0A3M6WJI7"/>
<dbReference type="PANTHER" id="PTHR48022">
    <property type="entry name" value="PLASTIDIC GLUCOSE TRANSPORTER 4"/>
    <property type="match status" value="1"/>
</dbReference>
<keyword evidence="3" id="KW-0813">Transport</keyword>
<evidence type="ECO:0000256" key="4">
    <source>
        <dbReference type="ARBA" id="ARBA00022692"/>
    </source>
</evidence>
<dbReference type="NCBIfam" id="TIGR00879">
    <property type="entry name" value="SP"/>
    <property type="match status" value="1"/>
</dbReference>
<dbReference type="Proteomes" id="UP000281245">
    <property type="component" value="Unassembled WGS sequence"/>
</dbReference>
<dbReference type="OrthoDB" id="6612291at2759"/>
<dbReference type="VEuPathDB" id="FungiDB:BTJ68_08391"/>
<name>A0A3M6WJI7_HORWE</name>
<organism evidence="10 11">
    <name type="scientific">Hortaea werneckii</name>
    <name type="common">Black yeast</name>
    <name type="synonym">Cladosporium werneckii</name>
    <dbReference type="NCBI Taxonomy" id="91943"/>
    <lineage>
        <taxon>Eukaryota</taxon>
        <taxon>Fungi</taxon>
        <taxon>Dikarya</taxon>
        <taxon>Ascomycota</taxon>
        <taxon>Pezizomycotina</taxon>
        <taxon>Dothideomycetes</taxon>
        <taxon>Dothideomycetidae</taxon>
        <taxon>Mycosphaerellales</taxon>
        <taxon>Teratosphaeriaceae</taxon>
        <taxon>Hortaea</taxon>
    </lineage>
</organism>
<dbReference type="SUPFAM" id="SSF103473">
    <property type="entry name" value="MFS general substrate transporter"/>
    <property type="match status" value="1"/>
</dbReference>
<keyword evidence="6 8" id="KW-0472">Membrane</keyword>
<feature type="transmembrane region" description="Helical" evidence="8">
    <location>
        <begin position="223"/>
        <end position="240"/>
    </location>
</feature>
<dbReference type="Gene3D" id="1.20.1250.20">
    <property type="entry name" value="MFS general substrate transporter like domains"/>
    <property type="match status" value="1"/>
</dbReference>
<dbReference type="GO" id="GO:0016020">
    <property type="term" value="C:membrane"/>
    <property type="evidence" value="ECO:0007669"/>
    <property type="project" value="UniProtKB-SubCell"/>
</dbReference>
<feature type="compositionally biased region" description="Basic and acidic residues" evidence="7">
    <location>
        <begin position="70"/>
        <end position="88"/>
    </location>
</feature>
<keyword evidence="4 8" id="KW-0812">Transmembrane</keyword>
<dbReference type="InterPro" id="IPR005829">
    <property type="entry name" value="Sugar_transporter_CS"/>
</dbReference>
<evidence type="ECO:0000256" key="6">
    <source>
        <dbReference type="ARBA" id="ARBA00023136"/>
    </source>
</evidence>
<evidence type="ECO:0000256" key="7">
    <source>
        <dbReference type="SAM" id="MobiDB-lite"/>
    </source>
</evidence>
<evidence type="ECO:0000313" key="11">
    <source>
        <dbReference type="Proteomes" id="UP000281245"/>
    </source>
</evidence>
<feature type="non-terminal residue" evidence="10">
    <location>
        <position position="1"/>
    </location>
</feature>
<dbReference type="PRINTS" id="PR00171">
    <property type="entry name" value="SUGRTRNSPORT"/>
</dbReference>
<dbReference type="EMBL" id="QWIJ01000831">
    <property type="protein sequence ID" value="RMX78406.1"/>
    <property type="molecule type" value="Genomic_DNA"/>
</dbReference>
<evidence type="ECO:0000313" key="10">
    <source>
        <dbReference type="EMBL" id="RMX78406.1"/>
    </source>
</evidence>
<dbReference type="PROSITE" id="PS50850">
    <property type="entry name" value="MFS"/>
    <property type="match status" value="1"/>
</dbReference>
<feature type="region of interest" description="Disordered" evidence="7">
    <location>
        <begin position="54"/>
        <end position="88"/>
    </location>
</feature>
<feature type="transmembrane region" description="Helical" evidence="8">
    <location>
        <begin position="474"/>
        <end position="492"/>
    </location>
</feature>